<evidence type="ECO:0000256" key="1">
    <source>
        <dbReference type="ARBA" id="ARBA00022448"/>
    </source>
</evidence>
<dbReference type="PROSITE" id="PS50893">
    <property type="entry name" value="ABC_TRANSPORTER_2"/>
    <property type="match status" value="2"/>
</dbReference>
<dbReference type="InterPro" id="IPR003439">
    <property type="entry name" value="ABC_transporter-like_ATP-bd"/>
</dbReference>
<evidence type="ECO:0000259" key="5">
    <source>
        <dbReference type="PROSITE" id="PS50893"/>
    </source>
</evidence>
<dbReference type="Proteomes" id="UP001344888">
    <property type="component" value="Unassembled WGS sequence"/>
</dbReference>
<dbReference type="GO" id="GO:0005524">
    <property type="term" value="F:ATP binding"/>
    <property type="evidence" value="ECO:0007669"/>
    <property type="project" value="UniProtKB-KW"/>
</dbReference>
<proteinExistence type="predicted"/>
<accession>A0AAW9NY83</accession>
<keyword evidence="1" id="KW-0813">Transport</keyword>
<dbReference type="EMBL" id="JARSFG010000036">
    <property type="protein sequence ID" value="MEC1180616.1"/>
    <property type="molecule type" value="Genomic_DNA"/>
</dbReference>
<dbReference type="InterPro" id="IPR027417">
    <property type="entry name" value="P-loop_NTPase"/>
</dbReference>
<dbReference type="RefSeq" id="WP_326125138.1">
    <property type="nucleotide sequence ID" value="NZ_JARSFG010000036.1"/>
</dbReference>
<name>A0AAW9NY83_9BACL</name>
<gene>
    <name evidence="6" type="ORF">P9B03_19315</name>
</gene>
<dbReference type="PANTHER" id="PTHR43790:SF9">
    <property type="entry name" value="GALACTOFURANOSE TRANSPORTER ATP-BINDING PROTEIN YTFR"/>
    <property type="match status" value="1"/>
</dbReference>
<dbReference type="AlphaFoldDB" id="A0AAW9NY83"/>
<evidence type="ECO:0000256" key="3">
    <source>
        <dbReference type="ARBA" id="ARBA00022741"/>
    </source>
</evidence>
<dbReference type="InterPro" id="IPR050107">
    <property type="entry name" value="ABC_carbohydrate_import_ATPase"/>
</dbReference>
<dbReference type="CDD" id="cd03215">
    <property type="entry name" value="ABC_Carb_Monos_II"/>
    <property type="match status" value="1"/>
</dbReference>
<comment type="caution">
    <text evidence="6">The sequence shown here is derived from an EMBL/GenBank/DDBJ whole genome shotgun (WGS) entry which is preliminary data.</text>
</comment>
<protein>
    <submittedName>
        <fullName evidence="6">Sugar ABC transporter ATP-binding protein</fullName>
    </submittedName>
</protein>
<evidence type="ECO:0000313" key="7">
    <source>
        <dbReference type="Proteomes" id="UP001344888"/>
    </source>
</evidence>
<keyword evidence="3" id="KW-0547">Nucleotide-binding</keyword>
<keyword evidence="2" id="KW-0677">Repeat</keyword>
<dbReference type="Pfam" id="PF00005">
    <property type="entry name" value="ABC_tran"/>
    <property type="match status" value="2"/>
</dbReference>
<evidence type="ECO:0000256" key="4">
    <source>
        <dbReference type="ARBA" id="ARBA00022840"/>
    </source>
</evidence>
<dbReference type="GO" id="GO:0016887">
    <property type="term" value="F:ATP hydrolysis activity"/>
    <property type="evidence" value="ECO:0007669"/>
    <property type="project" value="InterPro"/>
</dbReference>
<dbReference type="SMART" id="SM00382">
    <property type="entry name" value="AAA"/>
    <property type="match status" value="2"/>
</dbReference>
<dbReference type="InterPro" id="IPR003593">
    <property type="entry name" value="AAA+_ATPase"/>
</dbReference>
<dbReference type="CDD" id="cd03216">
    <property type="entry name" value="ABC_Carb_Monos_I"/>
    <property type="match status" value="1"/>
</dbReference>
<keyword evidence="7" id="KW-1185">Reference proteome</keyword>
<dbReference type="Gene3D" id="3.40.50.300">
    <property type="entry name" value="P-loop containing nucleotide triphosphate hydrolases"/>
    <property type="match status" value="2"/>
</dbReference>
<reference evidence="6 7" key="1">
    <citation type="submission" date="2023-03" db="EMBL/GenBank/DDBJ databases">
        <title>Bacillus Genome Sequencing.</title>
        <authorList>
            <person name="Dunlap C."/>
        </authorList>
    </citation>
    <scope>NUCLEOTIDE SEQUENCE [LARGE SCALE GENOMIC DNA]</scope>
    <source>
        <strain evidence="6 7">B-59205</strain>
    </source>
</reference>
<evidence type="ECO:0000313" key="6">
    <source>
        <dbReference type="EMBL" id="MEC1180616.1"/>
    </source>
</evidence>
<dbReference type="PROSITE" id="PS00211">
    <property type="entry name" value="ABC_TRANSPORTER_1"/>
    <property type="match status" value="1"/>
</dbReference>
<organism evidence="6 7">
    <name type="scientific">Metasolibacillus meyeri</name>
    <dbReference type="NCBI Taxonomy" id="1071052"/>
    <lineage>
        <taxon>Bacteria</taxon>
        <taxon>Bacillati</taxon>
        <taxon>Bacillota</taxon>
        <taxon>Bacilli</taxon>
        <taxon>Bacillales</taxon>
        <taxon>Caryophanaceae</taxon>
        <taxon>Metasolibacillus</taxon>
    </lineage>
</organism>
<feature type="domain" description="ABC transporter" evidence="5">
    <location>
        <begin position="7"/>
        <end position="246"/>
    </location>
</feature>
<sequence length="507" mass="56609">MSKQTIIEMKGISIEFPGVKALNNVDFTLQSGTIHAVIGANGAGKSTLMKILSGAYPHYTGEIYIDNQYVTIEDTKKSKELGIDIVYQEVDTALIPYLTVAENIMLDHLVFSKKSIIKWQSIKLHAKEVLKRMGINMDVDKKVQDISLAEKQMILIARALIHERKFLILDEPTAPLSQTETDKLFSIVRDLVKNHELGVVFISHRIPELFSICEKITIMKDGEIVNESRIEEITPAKVIESMLGKTFDLVHHKQLKNKGDVILKVTNLVDDSGLVNDVTFTVDKHEIVGVAGLVGAGKTELCKAIFGMSHLKSGTIELFGEQVKNKSPYYAVKNKFGLIPEERRKEGIFVEEPIYKNLSMANLEFFAGFAKFIQRKKERNAAREMIKKIGAKTPNEYQKVANLSGGNQQKIAIGKWLMTDAEILMFDEPTKGVDVGAKGDIFKLIDELATAGKGIIYATSELNEALLITDRIYVMYDGKIVKELMTSETSEDEIMYYATGGDSYARG</sequence>
<feature type="domain" description="ABC transporter" evidence="5">
    <location>
        <begin position="250"/>
        <end position="502"/>
    </location>
</feature>
<dbReference type="SUPFAM" id="SSF52540">
    <property type="entry name" value="P-loop containing nucleoside triphosphate hydrolases"/>
    <property type="match status" value="2"/>
</dbReference>
<dbReference type="PANTHER" id="PTHR43790">
    <property type="entry name" value="CARBOHYDRATE TRANSPORT ATP-BINDING PROTEIN MG119-RELATED"/>
    <property type="match status" value="1"/>
</dbReference>
<dbReference type="InterPro" id="IPR017871">
    <property type="entry name" value="ABC_transporter-like_CS"/>
</dbReference>
<keyword evidence="4 6" id="KW-0067">ATP-binding</keyword>
<evidence type="ECO:0000256" key="2">
    <source>
        <dbReference type="ARBA" id="ARBA00022737"/>
    </source>
</evidence>